<keyword evidence="1" id="KW-0472">Membrane</keyword>
<gene>
    <name evidence="2" type="ORF">NCTC11862_00961</name>
</gene>
<feature type="transmembrane region" description="Helical" evidence="1">
    <location>
        <begin position="6"/>
        <end position="22"/>
    </location>
</feature>
<feature type="transmembrane region" description="Helical" evidence="1">
    <location>
        <begin position="79"/>
        <end position="98"/>
    </location>
</feature>
<reference evidence="2 3" key="1">
    <citation type="submission" date="2018-06" db="EMBL/GenBank/DDBJ databases">
        <authorList>
            <consortium name="Pathogen Informatics"/>
            <person name="Doyle S."/>
        </authorList>
    </citation>
    <scope>NUCLEOTIDE SEQUENCE [LARGE SCALE GENOMIC DNA]</scope>
    <source>
        <strain evidence="2 3">NCTC11862</strain>
    </source>
</reference>
<evidence type="ECO:0000256" key="1">
    <source>
        <dbReference type="SAM" id="Phobius"/>
    </source>
</evidence>
<feature type="transmembrane region" description="Helical" evidence="1">
    <location>
        <begin position="49"/>
        <end position="67"/>
    </location>
</feature>
<keyword evidence="1" id="KW-0812">Transmembrane</keyword>
<accession>A0A376CL62</accession>
<evidence type="ECO:0000313" key="2">
    <source>
        <dbReference type="EMBL" id="STC69180.1"/>
    </source>
</evidence>
<dbReference type="STRING" id="35756.GCA_001044155_00355"/>
<dbReference type="Proteomes" id="UP000254467">
    <property type="component" value="Unassembled WGS sequence"/>
</dbReference>
<keyword evidence="3" id="KW-1185">Reference proteome</keyword>
<proteinExistence type="predicted"/>
<evidence type="ECO:0000313" key="3">
    <source>
        <dbReference type="Proteomes" id="UP000254467"/>
    </source>
</evidence>
<sequence length="198" mass="21309">MGATTIGVIIAFTLAIVAGIGLHKSGRFAGETAYQDEFRSTDYSPIQRFLPLVGLLATMFLAADAPFDSLVAIGVSAEVQHVVSAIVAIGTISVGLKFESARSHKMGRRRLAALQSKQKELSDEALVPSPRHMKVISAIVAIGAVDGMRTSSTGISRLLGYDAITEIKELEKAGYLNLQRQYGWKGETTYEVTLIRIP</sequence>
<protein>
    <submittedName>
        <fullName evidence="2">Uncharacterized protein</fullName>
    </submittedName>
</protein>
<organism evidence="2 3">
    <name type="scientific">Corynebacterium pilosum</name>
    <dbReference type="NCBI Taxonomy" id="35756"/>
    <lineage>
        <taxon>Bacteria</taxon>
        <taxon>Bacillati</taxon>
        <taxon>Actinomycetota</taxon>
        <taxon>Actinomycetes</taxon>
        <taxon>Mycobacteriales</taxon>
        <taxon>Corynebacteriaceae</taxon>
        <taxon>Corynebacterium</taxon>
    </lineage>
</organism>
<keyword evidence="1" id="KW-1133">Transmembrane helix</keyword>
<dbReference type="AlphaFoldDB" id="A0A376CL62"/>
<name>A0A376CL62_9CORY</name>
<dbReference type="EMBL" id="UFXQ01000001">
    <property type="protein sequence ID" value="STC69180.1"/>
    <property type="molecule type" value="Genomic_DNA"/>
</dbReference>